<feature type="transmembrane region" description="Helical" evidence="1">
    <location>
        <begin position="12"/>
        <end position="33"/>
    </location>
</feature>
<proteinExistence type="predicted"/>
<keyword evidence="1" id="KW-1133">Transmembrane helix</keyword>
<keyword evidence="1" id="KW-0812">Transmembrane</keyword>
<protein>
    <submittedName>
        <fullName evidence="2">Uncharacterized protein</fullName>
    </submittedName>
</protein>
<evidence type="ECO:0000313" key="2">
    <source>
        <dbReference type="EMBL" id="KAK3334857.1"/>
    </source>
</evidence>
<reference evidence="2" key="2">
    <citation type="submission" date="2023-06" db="EMBL/GenBank/DDBJ databases">
        <authorList>
            <consortium name="Lawrence Berkeley National Laboratory"/>
            <person name="Haridas S."/>
            <person name="Hensen N."/>
            <person name="Bonometti L."/>
            <person name="Westerberg I."/>
            <person name="Brannstrom I.O."/>
            <person name="Guillou S."/>
            <person name="Cros-Aarteil S."/>
            <person name="Calhoun S."/>
            <person name="Kuo A."/>
            <person name="Mondo S."/>
            <person name="Pangilinan J."/>
            <person name="Riley R."/>
            <person name="Labutti K."/>
            <person name="Andreopoulos B."/>
            <person name="Lipzen A."/>
            <person name="Chen C."/>
            <person name="Yanf M."/>
            <person name="Daum C."/>
            <person name="Ng V."/>
            <person name="Clum A."/>
            <person name="Steindorff A."/>
            <person name="Ohm R."/>
            <person name="Martin F."/>
            <person name="Silar P."/>
            <person name="Natvig D."/>
            <person name="Lalanne C."/>
            <person name="Gautier V."/>
            <person name="Ament-Velasquez S.L."/>
            <person name="Kruys A."/>
            <person name="Hutchinson M.I."/>
            <person name="Powell A.J."/>
            <person name="Barry K."/>
            <person name="Miller A.N."/>
            <person name="Grigoriev I.V."/>
            <person name="Debuchy R."/>
            <person name="Gladieux P."/>
            <person name="Thoren M.H."/>
            <person name="Johannesson H."/>
        </authorList>
    </citation>
    <scope>NUCLEOTIDE SEQUENCE</scope>
    <source>
        <strain evidence="2">CBS 560.94</strain>
    </source>
</reference>
<name>A0AAE0J1K2_9PEZI</name>
<evidence type="ECO:0000256" key="1">
    <source>
        <dbReference type="SAM" id="Phobius"/>
    </source>
</evidence>
<comment type="caution">
    <text evidence="2">The sequence shown here is derived from an EMBL/GenBank/DDBJ whole genome shotgun (WGS) entry which is preliminary data.</text>
</comment>
<accession>A0AAE0J1K2</accession>
<dbReference type="EMBL" id="JAUEPP010000009">
    <property type="protein sequence ID" value="KAK3334857.1"/>
    <property type="molecule type" value="Genomic_DNA"/>
</dbReference>
<dbReference type="GeneID" id="87864717"/>
<sequence length="70" mass="8151">MLVIDDFVFFLHSFFIFFCWHNTCLLSVGVRLACLVYDLMYTRCGWVGIGILTDEHKEGNKRNETNVSTI</sequence>
<organism evidence="2 3">
    <name type="scientific">Neurospora tetraspora</name>
    <dbReference type="NCBI Taxonomy" id="94610"/>
    <lineage>
        <taxon>Eukaryota</taxon>
        <taxon>Fungi</taxon>
        <taxon>Dikarya</taxon>
        <taxon>Ascomycota</taxon>
        <taxon>Pezizomycotina</taxon>
        <taxon>Sordariomycetes</taxon>
        <taxon>Sordariomycetidae</taxon>
        <taxon>Sordariales</taxon>
        <taxon>Sordariaceae</taxon>
        <taxon>Neurospora</taxon>
    </lineage>
</organism>
<keyword evidence="1" id="KW-0472">Membrane</keyword>
<reference evidence="2" key="1">
    <citation type="journal article" date="2023" name="Mol. Phylogenet. Evol.">
        <title>Genome-scale phylogeny and comparative genomics of the fungal order Sordariales.</title>
        <authorList>
            <person name="Hensen N."/>
            <person name="Bonometti L."/>
            <person name="Westerberg I."/>
            <person name="Brannstrom I.O."/>
            <person name="Guillou S."/>
            <person name="Cros-Aarteil S."/>
            <person name="Calhoun S."/>
            <person name="Haridas S."/>
            <person name="Kuo A."/>
            <person name="Mondo S."/>
            <person name="Pangilinan J."/>
            <person name="Riley R."/>
            <person name="LaButti K."/>
            <person name="Andreopoulos B."/>
            <person name="Lipzen A."/>
            <person name="Chen C."/>
            <person name="Yan M."/>
            <person name="Daum C."/>
            <person name="Ng V."/>
            <person name="Clum A."/>
            <person name="Steindorff A."/>
            <person name="Ohm R.A."/>
            <person name="Martin F."/>
            <person name="Silar P."/>
            <person name="Natvig D.O."/>
            <person name="Lalanne C."/>
            <person name="Gautier V."/>
            <person name="Ament-Velasquez S.L."/>
            <person name="Kruys A."/>
            <person name="Hutchinson M.I."/>
            <person name="Powell A.J."/>
            <person name="Barry K."/>
            <person name="Miller A.N."/>
            <person name="Grigoriev I.V."/>
            <person name="Debuchy R."/>
            <person name="Gladieux P."/>
            <person name="Hiltunen Thoren M."/>
            <person name="Johannesson H."/>
        </authorList>
    </citation>
    <scope>NUCLEOTIDE SEQUENCE</scope>
    <source>
        <strain evidence="2">CBS 560.94</strain>
    </source>
</reference>
<dbReference type="AlphaFoldDB" id="A0AAE0J1K2"/>
<keyword evidence="3" id="KW-1185">Reference proteome</keyword>
<evidence type="ECO:0000313" key="3">
    <source>
        <dbReference type="Proteomes" id="UP001278500"/>
    </source>
</evidence>
<dbReference type="RefSeq" id="XP_062677023.1">
    <property type="nucleotide sequence ID" value="XM_062827563.1"/>
</dbReference>
<dbReference type="Proteomes" id="UP001278500">
    <property type="component" value="Unassembled WGS sequence"/>
</dbReference>
<gene>
    <name evidence="2" type="ORF">B0H65DRAFT_480161</name>
</gene>